<dbReference type="Pfam" id="PF00188">
    <property type="entry name" value="CAP"/>
    <property type="match status" value="1"/>
</dbReference>
<dbReference type="Proteomes" id="UP000334019">
    <property type="component" value="Chromosome"/>
</dbReference>
<dbReference type="PROSITE" id="PS51272">
    <property type="entry name" value="SLH"/>
    <property type="match status" value="3"/>
</dbReference>
<dbReference type="InterPro" id="IPR001119">
    <property type="entry name" value="SLH_dom"/>
</dbReference>
<dbReference type="AlphaFoldDB" id="A0A5Q2RG93"/>
<dbReference type="InterPro" id="IPR035940">
    <property type="entry name" value="CAP_sf"/>
</dbReference>
<evidence type="ECO:0000313" key="3">
    <source>
        <dbReference type="EMBL" id="QGG95839.1"/>
    </source>
</evidence>
<dbReference type="EMBL" id="CP045851">
    <property type="protein sequence ID" value="QGG95839.1"/>
    <property type="molecule type" value="Genomic_DNA"/>
</dbReference>
<dbReference type="Gene3D" id="3.40.33.10">
    <property type="entry name" value="CAP"/>
    <property type="match status" value="1"/>
</dbReference>
<dbReference type="PANTHER" id="PTHR31157:SF1">
    <property type="entry name" value="SCP DOMAIN-CONTAINING PROTEIN"/>
    <property type="match status" value="1"/>
</dbReference>
<sequence>MATRGIGRRLAGAVVALLVGAAVLATAQGTAVASTSAEQELVQRTNQSRVAAGLAPLVVHPGLAADARAWSSTMLSTGRFAHTTTLGPDTARHLPDYRRAGENIGRGGSIAAMHDAFMASPGHRANVLGDYNAVGIGVVRGGDGSLWVTVRFAKSASVHAPVGGSAFSDVPDQAFYGSAVAWMKREGLTTGVGGTSYFFPDASVTRGELATFVHRLAGSPAPRGRAPFPDVPAGAYYQRAVDWMYAEGLTRGVGSTGLYRPDDPVDRGQLATFLHRLAGSPTGARHGFVDVQAGHFAHAGVGWMSRHGITTGVGGSNTFQPAQPVTRGQLATFLHRMVSTPSSLSGSAIPLSVGP</sequence>
<dbReference type="InterPro" id="IPR014044">
    <property type="entry name" value="CAP_dom"/>
</dbReference>
<feature type="domain" description="SLH" evidence="2">
    <location>
        <begin position="163"/>
        <end position="227"/>
    </location>
</feature>
<dbReference type="PANTHER" id="PTHR31157">
    <property type="entry name" value="SCP DOMAIN-CONTAINING PROTEIN"/>
    <property type="match status" value="1"/>
</dbReference>
<evidence type="ECO:0000256" key="1">
    <source>
        <dbReference type="SAM" id="SignalP"/>
    </source>
</evidence>
<feature type="chain" id="PRO_5038751957" description="SLH domain-containing protein" evidence="1">
    <location>
        <begin position="28"/>
        <end position="355"/>
    </location>
</feature>
<name>A0A5Q2RG93_9ACTN</name>
<protein>
    <recommendedName>
        <fullName evidence="2">SLH domain-containing protein</fullName>
    </recommendedName>
</protein>
<reference evidence="3 4" key="1">
    <citation type="submission" date="2019-11" db="EMBL/GenBank/DDBJ databases">
        <authorList>
            <person name="He Y."/>
        </authorList>
    </citation>
    <scope>NUCLEOTIDE SEQUENCE [LARGE SCALE GENOMIC DNA]</scope>
    <source>
        <strain evidence="3 4">SCSIO 58843</strain>
    </source>
</reference>
<keyword evidence="4" id="KW-1185">Reference proteome</keyword>
<dbReference type="RefSeq" id="WP_153759945.1">
    <property type="nucleotide sequence ID" value="NZ_CP045851.1"/>
</dbReference>
<dbReference type="CDD" id="cd05379">
    <property type="entry name" value="CAP_bacterial"/>
    <property type="match status" value="1"/>
</dbReference>
<keyword evidence="1" id="KW-0732">Signal</keyword>
<accession>A0A5Q2RG93</accession>
<feature type="signal peptide" evidence="1">
    <location>
        <begin position="1"/>
        <end position="27"/>
    </location>
</feature>
<gene>
    <name evidence="3" type="ORF">GH723_12430</name>
</gene>
<dbReference type="KEGG" id="atq:GH723_12430"/>
<dbReference type="SUPFAM" id="SSF55797">
    <property type="entry name" value="PR-1-like"/>
    <property type="match status" value="1"/>
</dbReference>
<dbReference type="Pfam" id="PF00395">
    <property type="entry name" value="SLH"/>
    <property type="match status" value="3"/>
</dbReference>
<organism evidence="3 4">
    <name type="scientific">Actinomarinicola tropica</name>
    <dbReference type="NCBI Taxonomy" id="2789776"/>
    <lineage>
        <taxon>Bacteria</taxon>
        <taxon>Bacillati</taxon>
        <taxon>Actinomycetota</taxon>
        <taxon>Acidimicrobiia</taxon>
        <taxon>Acidimicrobiales</taxon>
        <taxon>Iamiaceae</taxon>
        <taxon>Actinomarinicola</taxon>
    </lineage>
</organism>
<evidence type="ECO:0000259" key="2">
    <source>
        <dbReference type="PROSITE" id="PS51272"/>
    </source>
</evidence>
<feature type="domain" description="SLH" evidence="2">
    <location>
        <begin position="228"/>
        <end position="283"/>
    </location>
</feature>
<proteinExistence type="predicted"/>
<evidence type="ECO:0000313" key="4">
    <source>
        <dbReference type="Proteomes" id="UP000334019"/>
    </source>
</evidence>
<feature type="domain" description="SLH" evidence="2">
    <location>
        <begin position="284"/>
        <end position="348"/>
    </location>
</feature>